<gene>
    <name evidence="1" type="ORF">ERS137966_01020</name>
</gene>
<dbReference type="EC" id="3.4.13.9" evidence="1"/>
<name>A0ABP1YNH0_YERAL</name>
<organism evidence="1 2">
    <name type="scientific">Yersinia aldovae</name>
    <dbReference type="NCBI Taxonomy" id="29483"/>
    <lineage>
        <taxon>Bacteria</taxon>
        <taxon>Pseudomonadati</taxon>
        <taxon>Pseudomonadota</taxon>
        <taxon>Gammaproteobacteria</taxon>
        <taxon>Enterobacterales</taxon>
        <taxon>Yersiniaceae</taxon>
        <taxon>Yersinia</taxon>
    </lineage>
</organism>
<evidence type="ECO:0000313" key="2">
    <source>
        <dbReference type="Proteomes" id="UP000038647"/>
    </source>
</evidence>
<keyword evidence="1" id="KW-0645">Protease</keyword>
<dbReference type="SUPFAM" id="SSF51338">
    <property type="entry name" value="Composite domain of metallo-dependent hydrolases"/>
    <property type="match status" value="1"/>
</dbReference>
<reference evidence="1 2" key="1">
    <citation type="submission" date="2015-03" db="EMBL/GenBank/DDBJ databases">
        <authorList>
            <consortium name="Pathogen Informatics"/>
            <person name="Murphy D."/>
        </authorList>
    </citation>
    <scope>NUCLEOTIDE SEQUENCE [LARGE SCALE GENOMIC DNA]</scope>
    <source>
        <strain evidence="1 2">IP08791</strain>
    </source>
</reference>
<keyword evidence="1" id="KW-0378">Hydrolase</keyword>
<protein>
    <submittedName>
        <fullName evidence="1">Prolidase</fullName>
        <ecNumber evidence="1">3.4.13.9</ecNumber>
    </submittedName>
</protein>
<comment type="caution">
    <text evidence="1">The sequence shown here is derived from an EMBL/GenBank/DDBJ whole genome shotgun (WGS) entry which is preliminary data.</text>
</comment>
<evidence type="ECO:0000313" key="1">
    <source>
        <dbReference type="EMBL" id="CNK70488.1"/>
    </source>
</evidence>
<dbReference type="GO" id="GO:0102009">
    <property type="term" value="F:proline dipeptidase activity"/>
    <property type="evidence" value="ECO:0007669"/>
    <property type="project" value="UniProtKB-EC"/>
</dbReference>
<keyword evidence="2" id="KW-1185">Reference proteome</keyword>
<dbReference type="InterPro" id="IPR051781">
    <property type="entry name" value="Metallo-dep_Hydrolase"/>
</dbReference>
<dbReference type="InterPro" id="IPR011059">
    <property type="entry name" value="Metal-dep_hydrolase_composite"/>
</dbReference>
<sequence>MATCINAELCAFSGPRNPYPGKLGVVENGALADLIVVDGNPLDDIQLVAQPDKAFRVIMKDGQIFKNTLGSDH</sequence>
<dbReference type="Proteomes" id="UP000038647">
    <property type="component" value="Unassembled WGS sequence"/>
</dbReference>
<dbReference type="Gene3D" id="2.30.40.10">
    <property type="entry name" value="Urease, subunit C, domain 1"/>
    <property type="match status" value="1"/>
</dbReference>
<proteinExistence type="predicted"/>
<keyword evidence="1" id="KW-0224">Dipeptidase</keyword>
<dbReference type="PANTHER" id="PTHR43135">
    <property type="entry name" value="ALPHA-D-RIBOSE 1-METHYLPHOSPHONATE 5-TRIPHOSPHATE DIPHOSPHATASE"/>
    <property type="match status" value="1"/>
</dbReference>
<dbReference type="EMBL" id="CQEH01000003">
    <property type="protein sequence ID" value="CNK70488.1"/>
    <property type="molecule type" value="Genomic_DNA"/>
</dbReference>
<dbReference type="PANTHER" id="PTHR43135:SF3">
    <property type="entry name" value="ALPHA-D-RIBOSE 1-METHYLPHOSPHONATE 5-TRIPHOSPHATE DIPHOSPHATASE"/>
    <property type="match status" value="1"/>
</dbReference>
<accession>A0ABP1YNH0</accession>